<keyword evidence="2" id="KW-1185">Reference proteome</keyword>
<name>A0A2P6NVN7_9EUKA</name>
<dbReference type="EMBL" id="MDYQ01000015">
    <property type="protein sequence ID" value="PRP87996.1"/>
    <property type="molecule type" value="Genomic_DNA"/>
</dbReference>
<evidence type="ECO:0000313" key="1">
    <source>
        <dbReference type="EMBL" id="PRP87996.1"/>
    </source>
</evidence>
<evidence type="ECO:0000313" key="2">
    <source>
        <dbReference type="Proteomes" id="UP000241769"/>
    </source>
</evidence>
<dbReference type="InParanoid" id="A0A2P6NVN7"/>
<dbReference type="AlphaFoldDB" id="A0A2P6NVN7"/>
<accession>A0A2P6NVN7</accession>
<organism evidence="1 2">
    <name type="scientific">Planoprotostelium fungivorum</name>
    <dbReference type="NCBI Taxonomy" id="1890364"/>
    <lineage>
        <taxon>Eukaryota</taxon>
        <taxon>Amoebozoa</taxon>
        <taxon>Evosea</taxon>
        <taxon>Variosea</taxon>
        <taxon>Cavosteliida</taxon>
        <taxon>Cavosteliaceae</taxon>
        <taxon>Planoprotostelium</taxon>
    </lineage>
</organism>
<dbReference type="Proteomes" id="UP000241769">
    <property type="component" value="Unassembled WGS sequence"/>
</dbReference>
<reference evidence="1 2" key="1">
    <citation type="journal article" date="2018" name="Genome Biol. Evol.">
        <title>Multiple Roots of Fruiting Body Formation in Amoebozoa.</title>
        <authorList>
            <person name="Hillmann F."/>
            <person name="Forbes G."/>
            <person name="Novohradska S."/>
            <person name="Ferling I."/>
            <person name="Riege K."/>
            <person name="Groth M."/>
            <person name="Westermann M."/>
            <person name="Marz M."/>
            <person name="Spaller T."/>
            <person name="Winckler T."/>
            <person name="Schaap P."/>
            <person name="Glockner G."/>
        </authorList>
    </citation>
    <scope>NUCLEOTIDE SEQUENCE [LARGE SCALE GENOMIC DNA]</scope>
    <source>
        <strain evidence="1 2">Jena</strain>
    </source>
</reference>
<sequence length="98" mass="11054">MDITLVICLIVSALVLIVLTARVVRFLTWISTMVKFCLLGASHEVIGKCFTSLVGVCEMRAQNNKRKLRLKKMLPDSKEASDLIEEIRKEQSLEPTGY</sequence>
<gene>
    <name evidence="1" type="ORF">PROFUN_04424</name>
</gene>
<proteinExistence type="predicted"/>
<comment type="caution">
    <text evidence="1">The sequence shown here is derived from an EMBL/GenBank/DDBJ whole genome shotgun (WGS) entry which is preliminary data.</text>
</comment>
<protein>
    <submittedName>
        <fullName evidence="1">Uncharacterized protein</fullName>
    </submittedName>
</protein>